<gene>
    <name evidence="2" type="ORF">ETH_00025965</name>
</gene>
<dbReference type="AlphaFoldDB" id="U6L1Q7"/>
<dbReference type="RefSeq" id="XP_013233878.1">
    <property type="nucleotide sequence ID" value="XM_013378424.1"/>
</dbReference>
<dbReference type="GeneID" id="25254289"/>
<evidence type="ECO:0000313" key="2">
    <source>
        <dbReference type="EMBL" id="CDJ43128.1"/>
    </source>
</evidence>
<proteinExistence type="predicted"/>
<evidence type="ECO:0000313" key="3">
    <source>
        <dbReference type="Proteomes" id="UP000030747"/>
    </source>
</evidence>
<dbReference type="VEuPathDB" id="ToxoDB:ETH2_1466000"/>
<feature type="region of interest" description="Disordered" evidence="1">
    <location>
        <begin position="216"/>
        <end position="239"/>
    </location>
</feature>
<dbReference type="Proteomes" id="UP000030747">
    <property type="component" value="Unassembled WGS sequence"/>
</dbReference>
<accession>U6L1Q7</accession>
<feature type="region of interest" description="Disordered" evidence="1">
    <location>
        <begin position="135"/>
        <end position="169"/>
    </location>
</feature>
<reference evidence="2" key="1">
    <citation type="submission" date="2013-10" db="EMBL/GenBank/DDBJ databases">
        <title>Genomic analysis of the causative agents of coccidiosis in chickens.</title>
        <authorList>
            <person name="Reid A.J."/>
            <person name="Blake D."/>
            <person name="Billington K."/>
            <person name="Browne H."/>
            <person name="Dunn M."/>
            <person name="Hung S."/>
            <person name="Kawahara F."/>
            <person name="Miranda-Saavedra D."/>
            <person name="Mourier T."/>
            <person name="Nagra H."/>
            <person name="Otto T.D."/>
            <person name="Rawlings N."/>
            <person name="Sanchez A."/>
            <person name="Sanders M."/>
            <person name="Subramaniam C."/>
            <person name="Tay Y."/>
            <person name="Dear P."/>
            <person name="Doerig C."/>
            <person name="Gruber A."/>
            <person name="Parkinson J."/>
            <person name="Shirley M."/>
            <person name="Wan K.L."/>
            <person name="Berriman M."/>
            <person name="Tomley F."/>
            <person name="Pain A."/>
        </authorList>
    </citation>
    <scope>NUCLEOTIDE SEQUENCE [LARGE SCALE GENOMIC DNA]</scope>
    <source>
        <strain evidence="2">Houghton</strain>
    </source>
</reference>
<dbReference type="VEuPathDB" id="ToxoDB:ETH_00025965"/>
<sequence length="479" mass="52616">MQALNLGVGDSVPVITARFENGETNSAALQQYPDKMVSSGVQSRRGLVHKSSRGRSGAAFLASAAALVVLIFLCTRGLKKLNQMPAYGRQLSGIDNFRLDVKRRWCNEFPENANISSGDMKAGVVIKFKPRAKRARVETESDDSGELSSVDTGVQQTARASSEGAIGPTVATAQRQPLSLLSGSKGGAGRLSAYELQAAAALQELWKRNRFTVDAGQQPKQQVEEKAQPSTSAAAQGEGSEKKVSLLHSIVARKPLLELDALTGAYIDIRFHPFCHLPFVDPSQIARTLLPESALTPSYTVDRPLPLMLRAYDLFSRAFLPKNELEVATYIAERLAAYAIHFQTSQLSGRPSSRAIQMLGIRFLIFDVIVSVLELLGQRAEGLWWEKLSRSVPHEYIPTLVNAHLSRKTKTLNIYLQKLSAALKTFKSGKRPSCTVLITLKQFLICSPYAPAYFKSKEFNPWRHANESFTVARKGVIIG</sequence>
<protein>
    <submittedName>
        <fullName evidence="2">Uncharacterized protein</fullName>
    </submittedName>
</protein>
<name>U6L1Q7_EIMTE</name>
<dbReference type="EMBL" id="HG675752">
    <property type="protein sequence ID" value="CDJ43128.1"/>
    <property type="molecule type" value="Genomic_DNA"/>
</dbReference>
<evidence type="ECO:0000256" key="1">
    <source>
        <dbReference type="SAM" id="MobiDB-lite"/>
    </source>
</evidence>
<keyword evidence="3" id="KW-1185">Reference proteome</keyword>
<reference evidence="2" key="2">
    <citation type="submission" date="2013-10" db="EMBL/GenBank/DDBJ databases">
        <authorList>
            <person name="Aslett M."/>
        </authorList>
    </citation>
    <scope>NUCLEOTIDE SEQUENCE [LARGE SCALE GENOMIC DNA]</scope>
    <source>
        <strain evidence="2">Houghton</strain>
    </source>
</reference>
<dbReference type="OrthoDB" id="347900at2759"/>
<organism evidence="2 3">
    <name type="scientific">Eimeria tenella</name>
    <name type="common">Coccidian parasite</name>
    <dbReference type="NCBI Taxonomy" id="5802"/>
    <lineage>
        <taxon>Eukaryota</taxon>
        <taxon>Sar</taxon>
        <taxon>Alveolata</taxon>
        <taxon>Apicomplexa</taxon>
        <taxon>Conoidasida</taxon>
        <taxon>Coccidia</taxon>
        <taxon>Eucoccidiorida</taxon>
        <taxon>Eimeriorina</taxon>
        <taxon>Eimeriidae</taxon>
        <taxon>Eimeria</taxon>
    </lineage>
</organism>
<feature type="compositionally biased region" description="Polar residues" evidence="1">
    <location>
        <begin position="146"/>
        <end position="160"/>
    </location>
</feature>
<dbReference type="OMA" id="SEHEECQ"/>